<dbReference type="Pfam" id="PF13556">
    <property type="entry name" value="HTH_30"/>
    <property type="match status" value="1"/>
</dbReference>
<feature type="domain" description="PucR C-terminal helix-turn-helix" evidence="3">
    <location>
        <begin position="454"/>
        <end position="511"/>
    </location>
</feature>
<feature type="domain" description="CdaR GGDEF-like" evidence="4">
    <location>
        <begin position="275"/>
        <end position="399"/>
    </location>
</feature>
<dbReference type="InterPro" id="IPR012914">
    <property type="entry name" value="PucR_dom"/>
</dbReference>
<name>A0A7K0DV62_9NOCA</name>
<evidence type="ECO:0000259" key="3">
    <source>
        <dbReference type="Pfam" id="PF13556"/>
    </source>
</evidence>
<dbReference type="Gene3D" id="1.10.10.2840">
    <property type="entry name" value="PucR C-terminal helix-turn-helix domain"/>
    <property type="match status" value="1"/>
</dbReference>
<dbReference type="InterPro" id="IPR025736">
    <property type="entry name" value="PucR_C-HTH_dom"/>
</dbReference>
<evidence type="ECO:0000313" key="5">
    <source>
        <dbReference type="EMBL" id="MQY28714.1"/>
    </source>
</evidence>
<dbReference type="OrthoDB" id="2973014at2"/>
<dbReference type="Pfam" id="PF17853">
    <property type="entry name" value="GGDEF_2"/>
    <property type="match status" value="1"/>
</dbReference>
<dbReference type="AlphaFoldDB" id="A0A7K0DV62"/>
<comment type="caution">
    <text evidence="5">The sequence shown here is derived from an EMBL/GenBank/DDBJ whole genome shotgun (WGS) entry which is preliminary data.</text>
</comment>
<dbReference type="Pfam" id="PF07905">
    <property type="entry name" value="PucR"/>
    <property type="match status" value="1"/>
</dbReference>
<keyword evidence="6" id="KW-1185">Reference proteome</keyword>
<evidence type="ECO:0000259" key="2">
    <source>
        <dbReference type="Pfam" id="PF07905"/>
    </source>
</evidence>
<proteinExistence type="inferred from homology"/>
<feature type="domain" description="Purine catabolism PurC-like" evidence="2">
    <location>
        <begin position="2"/>
        <end position="118"/>
    </location>
</feature>
<sequence>MPVLRAGGAELVAGRSGAGGQVRWVHATELADVAPLLRSGDLVLTTGIALPGSRSGLDEFVASLVARGVAGLVVELGRRWTAVPHPLVLACESRGLPLIVLARETSFAAVTQSVGERIVEEQLEELREAQRVHDTFTELSIAEAGPAQILDAVQQLSAAAVVLEDEQHRVVDYRSGSADIAGFLANWQARSRAVETTSRTLWHEADGWLVTRLGRRDRGWGRLVLQVPGPPPQRLIAMIERAAAALAMYRLHDQNRSGLVRRTHHELLLAVLTDPDAPDLPQRCELLGLPVTGRVFVGVAVRPVLPMDRPGGPPSSLADDVIAALVRAAHESAVPALVATVEGEIRALLSIAADADARAIVDELAERVARRQPVVFGVGRTVTRIDLADRTLKESRHVAESVPQEAADRLVHRIDDVHVRGLLTVLGDDERLSLFVDRELRPLREYDQRYAGDLMAALRALLRYPGNKSEAAASLSMSRPAFYDRLAKIAALLRVDLDDPDIRVSLHLAVIADEMLHRP</sequence>
<dbReference type="Proteomes" id="UP000431401">
    <property type="component" value="Unassembled WGS sequence"/>
</dbReference>
<dbReference type="InterPro" id="IPR041522">
    <property type="entry name" value="CdaR_GGDEF"/>
</dbReference>
<reference evidence="5 6" key="1">
    <citation type="submission" date="2019-10" db="EMBL/GenBank/DDBJ databases">
        <title>Nocardia macrotermitis sp. nov. and Nocardia aurantia sp. nov., isolated from the gut of fungus growing-termite Macrotermes natalensis.</title>
        <authorList>
            <person name="Benndorf R."/>
            <person name="Schwitalla J."/>
            <person name="Martin K."/>
            <person name="De Beer W."/>
            <person name="Kaster A.-K."/>
            <person name="Vollmers J."/>
            <person name="Poulsen M."/>
            <person name="Beemelmanns C."/>
        </authorList>
    </citation>
    <scope>NUCLEOTIDE SEQUENCE [LARGE SCALE GENOMIC DNA]</scope>
    <source>
        <strain evidence="5 6">RB56</strain>
    </source>
</reference>
<dbReference type="InterPro" id="IPR042070">
    <property type="entry name" value="PucR_C-HTH_sf"/>
</dbReference>
<dbReference type="InterPro" id="IPR051448">
    <property type="entry name" value="CdaR-like_regulators"/>
</dbReference>
<dbReference type="EMBL" id="WEGI01000009">
    <property type="protein sequence ID" value="MQY28714.1"/>
    <property type="molecule type" value="Genomic_DNA"/>
</dbReference>
<comment type="similarity">
    <text evidence="1">Belongs to the CdaR family.</text>
</comment>
<evidence type="ECO:0000259" key="4">
    <source>
        <dbReference type="Pfam" id="PF17853"/>
    </source>
</evidence>
<evidence type="ECO:0000256" key="1">
    <source>
        <dbReference type="ARBA" id="ARBA00006754"/>
    </source>
</evidence>
<gene>
    <name evidence="5" type="primary">pucR</name>
    <name evidence="5" type="ORF">NRB56_42980</name>
</gene>
<protein>
    <submittedName>
        <fullName evidence="5">Purine catabolism regulatory protein</fullName>
    </submittedName>
</protein>
<dbReference type="PANTHER" id="PTHR33744">
    <property type="entry name" value="CARBOHYDRATE DIACID REGULATOR"/>
    <property type="match status" value="1"/>
</dbReference>
<dbReference type="PANTHER" id="PTHR33744:SF1">
    <property type="entry name" value="DNA-BINDING TRANSCRIPTIONAL ACTIVATOR ADER"/>
    <property type="match status" value="1"/>
</dbReference>
<dbReference type="RefSeq" id="WP_153344886.1">
    <property type="nucleotide sequence ID" value="NZ_WEGI01000009.1"/>
</dbReference>
<accession>A0A7K0DV62</accession>
<evidence type="ECO:0000313" key="6">
    <source>
        <dbReference type="Proteomes" id="UP000431401"/>
    </source>
</evidence>
<organism evidence="5 6">
    <name type="scientific">Nocardia aurantia</name>
    <dbReference type="NCBI Taxonomy" id="2585199"/>
    <lineage>
        <taxon>Bacteria</taxon>
        <taxon>Bacillati</taxon>
        <taxon>Actinomycetota</taxon>
        <taxon>Actinomycetes</taxon>
        <taxon>Mycobacteriales</taxon>
        <taxon>Nocardiaceae</taxon>
        <taxon>Nocardia</taxon>
    </lineage>
</organism>